<feature type="chain" id="PRO_5038565743" description="Extracellular solute-binding protein" evidence="2">
    <location>
        <begin position="22"/>
        <end position="458"/>
    </location>
</feature>
<dbReference type="PANTHER" id="PTHR43649">
    <property type="entry name" value="ARABINOSE-BINDING PROTEIN-RELATED"/>
    <property type="match status" value="1"/>
</dbReference>
<feature type="signal peptide" evidence="2">
    <location>
        <begin position="1"/>
        <end position="21"/>
    </location>
</feature>
<dbReference type="PATRIC" id="fig|742737.3.peg.4559"/>
<name>G5IM44_9FIRM</name>
<dbReference type="Pfam" id="PF13416">
    <property type="entry name" value="SBP_bac_8"/>
    <property type="match status" value="1"/>
</dbReference>
<feature type="compositionally biased region" description="Low complexity" evidence="1">
    <location>
        <begin position="32"/>
        <end position="46"/>
    </location>
</feature>
<dbReference type="RefSeq" id="WP_006782560.1">
    <property type="nucleotide sequence ID" value="NZ_CP040506.1"/>
</dbReference>
<dbReference type="AlphaFoldDB" id="G5IM44"/>
<comment type="caution">
    <text evidence="3">The sequence shown here is derived from an EMBL/GenBank/DDBJ whole genome shotgun (WGS) entry which is preliminary data.</text>
</comment>
<dbReference type="InterPro" id="IPR050490">
    <property type="entry name" value="Bact_solute-bd_prot1"/>
</dbReference>
<feature type="region of interest" description="Disordered" evidence="1">
    <location>
        <begin position="25"/>
        <end position="54"/>
    </location>
</feature>
<protein>
    <recommendedName>
        <fullName evidence="5">Extracellular solute-binding protein</fullName>
    </recommendedName>
</protein>
<keyword evidence="2" id="KW-0732">Signal</keyword>
<evidence type="ECO:0000313" key="3">
    <source>
        <dbReference type="EMBL" id="EHI57463.1"/>
    </source>
</evidence>
<dbReference type="Proteomes" id="UP000005384">
    <property type="component" value="Unassembled WGS sequence"/>
</dbReference>
<accession>G5IM44</accession>
<keyword evidence="4" id="KW-1185">Reference proteome</keyword>
<dbReference type="InterPro" id="IPR006059">
    <property type="entry name" value="SBP"/>
</dbReference>
<proteinExistence type="predicted"/>
<dbReference type="HOGENOM" id="CLU_031285_5_0_9"/>
<evidence type="ECO:0008006" key="5">
    <source>
        <dbReference type="Google" id="ProtNLM"/>
    </source>
</evidence>
<gene>
    <name evidence="3" type="ORF">HMPREF9473_04572</name>
</gene>
<dbReference type="SUPFAM" id="SSF53850">
    <property type="entry name" value="Periplasmic binding protein-like II"/>
    <property type="match status" value="1"/>
</dbReference>
<dbReference type="Gene3D" id="3.40.190.10">
    <property type="entry name" value="Periplasmic binding protein-like II"/>
    <property type="match status" value="2"/>
</dbReference>
<reference evidence="3 4" key="1">
    <citation type="submission" date="2011-08" db="EMBL/GenBank/DDBJ databases">
        <title>The Genome Sequence of Clostridium hathewayi WAL-18680.</title>
        <authorList>
            <consortium name="The Broad Institute Genome Sequencing Platform"/>
            <person name="Earl A."/>
            <person name="Ward D."/>
            <person name="Feldgarden M."/>
            <person name="Gevers D."/>
            <person name="Finegold S.M."/>
            <person name="Summanen P.H."/>
            <person name="Molitoris D.R."/>
            <person name="Song M."/>
            <person name="Daigneault M."/>
            <person name="Allen-Vercoe E."/>
            <person name="Young S.K."/>
            <person name="Zeng Q."/>
            <person name="Gargeya S."/>
            <person name="Fitzgerald M."/>
            <person name="Haas B."/>
            <person name="Abouelleil A."/>
            <person name="Alvarado L."/>
            <person name="Arachchi H.M."/>
            <person name="Berlin A."/>
            <person name="Brown A."/>
            <person name="Chapman S.B."/>
            <person name="Chen Z."/>
            <person name="Dunbar C."/>
            <person name="Freedman E."/>
            <person name="Gearin G."/>
            <person name="Gellesch M."/>
            <person name="Goldberg J."/>
            <person name="Griggs A."/>
            <person name="Gujja S."/>
            <person name="Heiman D."/>
            <person name="Howarth C."/>
            <person name="Larson L."/>
            <person name="Lui A."/>
            <person name="MacDonald P.J.P."/>
            <person name="Montmayeur A."/>
            <person name="Murphy C."/>
            <person name="Neiman D."/>
            <person name="Pearson M."/>
            <person name="Priest M."/>
            <person name="Roberts A."/>
            <person name="Saif S."/>
            <person name="Shea T."/>
            <person name="Shenoy N."/>
            <person name="Sisk P."/>
            <person name="Stolte C."/>
            <person name="Sykes S."/>
            <person name="Wortman J."/>
            <person name="Nusbaum C."/>
            <person name="Birren B."/>
        </authorList>
    </citation>
    <scope>NUCLEOTIDE SEQUENCE [LARGE SCALE GENOMIC DNA]</scope>
    <source>
        <strain evidence="3 4">WAL-18680</strain>
    </source>
</reference>
<dbReference type="EMBL" id="ADLN01000120">
    <property type="protein sequence ID" value="EHI57463.1"/>
    <property type="molecule type" value="Genomic_DNA"/>
</dbReference>
<organism evidence="3 4">
    <name type="scientific">Hungatella hathewayi WAL-18680</name>
    <dbReference type="NCBI Taxonomy" id="742737"/>
    <lineage>
        <taxon>Bacteria</taxon>
        <taxon>Bacillati</taxon>
        <taxon>Bacillota</taxon>
        <taxon>Clostridia</taxon>
        <taxon>Lachnospirales</taxon>
        <taxon>Lachnospiraceae</taxon>
        <taxon>Hungatella</taxon>
    </lineage>
</organism>
<evidence type="ECO:0000313" key="4">
    <source>
        <dbReference type="Proteomes" id="UP000005384"/>
    </source>
</evidence>
<dbReference type="PANTHER" id="PTHR43649:SF11">
    <property type="entry name" value="ABC TRANSPORTER SUBSTRATE-BINDING PROTEIN YESO-RELATED"/>
    <property type="match status" value="1"/>
</dbReference>
<dbReference type="PROSITE" id="PS51257">
    <property type="entry name" value="PROKAR_LIPOPROTEIN"/>
    <property type="match status" value="1"/>
</dbReference>
<dbReference type="OrthoDB" id="9764112at2"/>
<sequence length="458" mass="50149">MKKKAMALVLTTALVCGLAGCGSGNTTKAPEGETGQTQTTSASQTGNNDTKGNTEGARNLVIGWWGNQVRNDRTQEVLDMYAESNPGVTFDSQPAEYSDYWTKLATAAAGNSLPDVLQMNYSFYLKQYVENGLLEDLTPYVEQGLLDVSEIDKKILDSGTVDGKLYAICSGVNVPALIYNKTLTDELGIEIKNNMTIEEFMDVSREIYEKSGVKTDFGYGNVESIMYIMRGEGFSDIFKDGGFDVPGEDAFQPFFDIYETGYKEGWMLDAGIYAELTVNSVEQCPLVYFSSPSTQSWCACYWSNQLTAMQQAAPEGMELEYSTWPAKDPQKANYLHPSMFFSVASGSSNKEEAVKVLNYLINDIDCNNVLLAERGVPAPVNVADAIAPLLPEESQKEIKFINEVVTPNSSTMSPCSPVGAAEVFSLMEDMVEKILYGQLTSAEASSEFYNQGNAILAK</sequence>
<evidence type="ECO:0000256" key="1">
    <source>
        <dbReference type="SAM" id="MobiDB-lite"/>
    </source>
</evidence>
<evidence type="ECO:0000256" key="2">
    <source>
        <dbReference type="SAM" id="SignalP"/>
    </source>
</evidence>